<evidence type="ECO:0000313" key="4">
    <source>
        <dbReference type="Proteomes" id="UP000323075"/>
    </source>
</evidence>
<organism evidence="1 3">
    <name type="scientific">Halobacterium salinarum (strain ATCC 33171 / DSM 3754 / JCM 8978 / NBRC 102687 / NCIMB 764 / 91-R6)</name>
    <dbReference type="NCBI Taxonomy" id="2597657"/>
    <lineage>
        <taxon>Archaea</taxon>
        <taxon>Methanobacteriati</taxon>
        <taxon>Methanobacteriota</taxon>
        <taxon>Stenosarchaea group</taxon>
        <taxon>Halobacteria</taxon>
        <taxon>Halobacteriales</taxon>
        <taxon>Halobacteriaceae</taxon>
        <taxon>Halobacterium</taxon>
    </lineage>
</organism>
<protein>
    <recommendedName>
        <fullName evidence="5">HTH domain protein</fullName>
    </recommendedName>
</protein>
<dbReference type="GeneID" id="68694157"/>
<dbReference type="Proteomes" id="UP000323075">
    <property type="component" value="Unassembled WGS sequence"/>
</dbReference>
<name>A0A4D6GXD7_HALS9</name>
<dbReference type="EMBL" id="VRYN01000007">
    <property type="protein sequence ID" value="TYO75125.1"/>
    <property type="molecule type" value="Genomic_DNA"/>
</dbReference>
<gene>
    <name evidence="2" type="ORF">APQ99_02085</name>
    <name evidence="1" type="ORF">HBSAL_07760</name>
</gene>
<evidence type="ECO:0008006" key="5">
    <source>
        <dbReference type="Google" id="ProtNLM"/>
    </source>
</evidence>
<sequence>MSQPQGLSCAAKLARVVLDNRGPLSPVEVADEGRLSEPQARDALAELADQGVAECVCGLCESREEIYALTDTDRGGGSGHGES</sequence>
<dbReference type="EMBL" id="CP038631">
    <property type="protein sequence ID" value="QCC45202.1"/>
    <property type="molecule type" value="Genomic_DNA"/>
</dbReference>
<dbReference type="RefSeq" id="WP_010903046.1">
    <property type="nucleotide sequence ID" value="NZ_VRYN01000007.1"/>
</dbReference>
<dbReference type="AlphaFoldDB" id="A0A4D6GXD7"/>
<accession>A0A4D6GXD7</accession>
<evidence type="ECO:0000313" key="3">
    <source>
        <dbReference type="Proteomes" id="UP000296216"/>
    </source>
</evidence>
<reference evidence="1" key="3">
    <citation type="journal article" name="MicrobiologyOpen">
        <title>Whole-genome comparison between the type strain of Halobacterium salinarum (DSM 3754(T)) and the laboratory strains R1 and NRC-1.</title>
        <authorList>
            <person name="Pfeiffer F."/>
            <person name="Losensky G."/>
            <person name="Marchfelder A."/>
            <person name="Habermann B."/>
            <person name="Dyall-Smith M."/>
        </authorList>
    </citation>
    <scope>NUCLEOTIDE SEQUENCE</scope>
    <source>
        <strain evidence="1">91-R6</strain>
    </source>
</reference>
<dbReference type="Proteomes" id="UP000296216">
    <property type="component" value="Chromosome"/>
</dbReference>
<evidence type="ECO:0000313" key="2">
    <source>
        <dbReference type="EMBL" id="TYO75125.1"/>
    </source>
</evidence>
<proteinExistence type="predicted"/>
<reference evidence="2 4" key="2">
    <citation type="submission" date="2019-07" db="EMBL/GenBank/DDBJ databases">
        <title>Genomic Encyclopedia of Archaeal and Bacterial Type Strains, Phase II (KMG-II): from individual species to whole genera.</title>
        <authorList>
            <person name="Goeker M."/>
        </authorList>
    </citation>
    <scope>NUCLEOTIDE SEQUENCE [LARGE SCALE GENOMIC DNA]</scope>
    <source>
        <strain evidence="2 4">DSM 3754</strain>
    </source>
</reference>
<reference evidence="1 3" key="1">
    <citation type="journal article" date="2019" name="Microbiol. Resour. Announc.">
        <title>The Genome Sequence of the Halobacterium salinarum Type Strain Is Closely Related to That of Laboratory Strains NRC-1 and R1.</title>
        <authorList>
            <person name="Pfeiffer F."/>
            <person name="Marchfelder A."/>
            <person name="Habermann B."/>
            <person name="Dyall-Smith M.L."/>
        </authorList>
    </citation>
    <scope>NUCLEOTIDE SEQUENCE [LARGE SCALE GENOMIC DNA]</scope>
    <source>
        <strain evidence="1">91-R6</strain>
        <strain evidence="3">ATCC 33171 / DSM 3754 / JCM 8978 / NBRC 102687 / NCIMB 764 / 91-R6</strain>
    </source>
</reference>
<evidence type="ECO:0000313" key="1">
    <source>
        <dbReference type="EMBL" id="QCC45202.1"/>
    </source>
</evidence>